<dbReference type="SUPFAM" id="SSF53474">
    <property type="entry name" value="alpha/beta-Hydrolases"/>
    <property type="match status" value="1"/>
</dbReference>
<sequence length="579" mass="63388">MVISYTYNIIKNIRMKKIFQLTALLMLCFLGACSEDGLDGLSGKYDMERRVYKNIVAQSTDKLRKGVKQLNLKFADEAGNEWDLRLGSKDWVLQNGVFKAKLLEKLEESDIKSEEDKIKPKEPLTAGLLYSIVGQDTIASGDLEVTLLGDTYYIDGLFMSKTGTQYSCDYKGPITFEIGEDDPEASGYTTVLTTSPVYLLDANNQPVGIVPGVSQYSFAVSDPDGNGVAQFDLINKENMPLEALAGSYSVTGKSEAGSMAQGNALPAEWGGWSWGSYFIANDAKQYIFGGTLNIAVATGMEGETLFTFSGKGLNTTLGMDATGSQIPGTAADADYRFVTVLQGTGYEMRDQQMESAVMGRKMPFSVYLPKSYDGQKEYPVLYLLHGADGNHNDWMAQGMLNPYASAAEAAGGKEMIIVCPNGSPDGQNIFYCDNYQGNNMKYMTYFFDEFIPYVESNFKVKAGRGTRAIAGLSMGGFGSLYYSFLHPEMFCYVYACSPATAIEGAPNLYEMLGTKDLPGITIEIGKGDFLFGSANSFKQALDGSGIANEYITRDGIHDWAFWKGCLPKLLKKVSDTFEE</sequence>
<dbReference type="EMBL" id="QRJL01000003">
    <property type="protein sequence ID" value="RHH32444.1"/>
    <property type="molecule type" value="Genomic_DNA"/>
</dbReference>
<proteinExistence type="predicted"/>
<dbReference type="PANTHER" id="PTHR48098:SF1">
    <property type="entry name" value="DIACYLGLYCEROL ACYLTRANSFERASE_MYCOLYLTRANSFERASE AG85A"/>
    <property type="match status" value="1"/>
</dbReference>
<dbReference type="Gene3D" id="3.40.50.1820">
    <property type="entry name" value="alpha/beta hydrolase"/>
    <property type="match status" value="1"/>
</dbReference>
<dbReference type="InterPro" id="IPR050583">
    <property type="entry name" value="Mycobacterial_A85_antigen"/>
</dbReference>
<evidence type="ECO:0000313" key="4">
    <source>
        <dbReference type="Proteomes" id="UP000283766"/>
    </source>
</evidence>
<feature type="chain" id="PRO_5036103741" description="Endo-1,4-beta-xylanase" evidence="1">
    <location>
        <begin position="35"/>
        <end position="579"/>
    </location>
</feature>
<protein>
    <recommendedName>
        <fullName evidence="6">Endo-1,4-beta-xylanase</fullName>
    </recommendedName>
</protein>
<evidence type="ECO:0000256" key="1">
    <source>
        <dbReference type="SAM" id="SignalP"/>
    </source>
</evidence>
<comment type="caution">
    <text evidence="2">The sequence shown here is derived from an EMBL/GenBank/DDBJ whole genome shotgun (WGS) entry which is preliminary data.</text>
</comment>
<accession>A0A412XJ47</accession>
<name>A0A412XJ47_BACUN</name>
<dbReference type="GO" id="GO:0016747">
    <property type="term" value="F:acyltransferase activity, transferring groups other than amino-acyl groups"/>
    <property type="evidence" value="ECO:0007669"/>
    <property type="project" value="TreeGrafter"/>
</dbReference>
<evidence type="ECO:0000313" key="2">
    <source>
        <dbReference type="EMBL" id="RGV44083.1"/>
    </source>
</evidence>
<reference evidence="4 5" key="1">
    <citation type="submission" date="2018-08" db="EMBL/GenBank/DDBJ databases">
        <title>A genome reference for cultivated species of the human gut microbiota.</title>
        <authorList>
            <person name="Zou Y."/>
            <person name="Xue W."/>
            <person name="Luo G."/>
        </authorList>
    </citation>
    <scope>NUCLEOTIDE SEQUENCE [LARGE SCALE GENOMIC DNA]</scope>
    <source>
        <strain evidence="2 5">AF14-42</strain>
        <strain evidence="3 4">AM18-14LB</strain>
    </source>
</reference>
<organism evidence="2 5">
    <name type="scientific">Bacteroides uniformis</name>
    <dbReference type="NCBI Taxonomy" id="820"/>
    <lineage>
        <taxon>Bacteria</taxon>
        <taxon>Pseudomonadati</taxon>
        <taxon>Bacteroidota</taxon>
        <taxon>Bacteroidia</taxon>
        <taxon>Bacteroidales</taxon>
        <taxon>Bacteroidaceae</taxon>
        <taxon>Bacteroides</taxon>
    </lineage>
</organism>
<evidence type="ECO:0008006" key="6">
    <source>
        <dbReference type="Google" id="ProtNLM"/>
    </source>
</evidence>
<dbReference type="InterPro" id="IPR029058">
    <property type="entry name" value="AB_hydrolase_fold"/>
</dbReference>
<evidence type="ECO:0000313" key="3">
    <source>
        <dbReference type="EMBL" id="RHH32444.1"/>
    </source>
</evidence>
<dbReference type="EMBL" id="QRZC01000005">
    <property type="protein sequence ID" value="RGV44083.1"/>
    <property type="molecule type" value="Genomic_DNA"/>
</dbReference>
<evidence type="ECO:0000313" key="5">
    <source>
        <dbReference type="Proteomes" id="UP000285343"/>
    </source>
</evidence>
<dbReference type="InterPro" id="IPR000801">
    <property type="entry name" value="Esterase-like"/>
</dbReference>
<feature type="signal peptide" evidence="1">
    <location>
        <begin position="1"/>
        <end position="34"/>
    </location>
</feature>
<dbReference type="Proteomes" id="UP000285343">
    <property type="component" value="Unassembled WGS sequence"/>
</dbReference>
<dbReference type="Pfam" id="PF00756">
    <property type="entry name" value="Esterase"/>
    <property type="match status" value="1"/>
</dbReference>
<gene>
    <name evidence="3" type="ORF">DW216_06290</name>
    <name evidence="2" type="ORF">DWW14_05960</name>
</gene>
<keyword evidence="1" id="KW-0732">Signal</keyword>
<dbReference type="PANTHER" id="PTHR48098">
    <property type="entry name" value="ENTEROCHELIN ESTERASE-RELATED"/>
    <property type="match status" value="1"/>
</dbReference>
<dbReference type="Proteomes" id="UP000283766">
    <property type="component" value="Unassembled WGS sequence"/>
</dbReference>
<dbReference type="AlphaFoldDB" id="A0A412XJ47"/>